<gene>
    <name evidence="2" type="ORF">RIMI_LOCUS8441074</name>
</gene>
<sequence>MEAITTLEKLSNEQDVSTTKSKFIVPTPKKFSPLNIYPNIEIFGKLVQRIPRGFRVPLHPTPFRDSIAFCIRFEQILNKCSFDLITLTIEHLQKAIESSLEGIKTIETQLASTGTPEELSSLKAQIQSRVDQHRKDTENRKHIKLSRNTEDYETNQVYKGQDNFSTRRIPMRMTSIENTTGRHQPYNKTVSRRKGKYKTKDNLMTIQSIKTFTLTLTISIRNKMADIRQKYSLLGFLTPKPANPQKNLEQHPGRPIVAATESILSPIAIYLEKILTTLIRSSKSFLLDTGAFLEFLKGLGNILPNVFLVSLDAKDLYTSIPQSEGTLSVQKLLSSSEMDTDQVNLCIDLLTLDLICNNFMFQDEFFLQTRGTAMGSNMAPPYANCYMADFEENKI</sequence>
<evidence type="ECO:0000259" key="1">
    <source>
        <dbReference type="PROSITE" id="PS50878"/>
    </source>
</evidence>
<accession>A0ABN9LHG3</accession>
<dbReference type="PANTHER" id="PTHR21301:SF12">
    <property type="match status" value="1"/>
</dbReference>
<reference evidence="2" key="1">
    <citation type="submission" date="2023-07" db="EMBL/GenBank/DDBJ databases">
        <authorList>
            <person name="Stuckert A."/>
        </authorList>
    </citation>
    <scope>NUCLEOTIDE SEQUENCE</scope>
</reference>
<evidence type="ECO:0000313" key="2">
    <source>
        <dbReference type="EMBL" id="CAJ0940277.1"/>
    </source>
</evidence>
<feature type="domain" description="Reverse transcriptase" evidence="1">
    <location>
        <begin position="219"/>
        <end position="395"/>
    </location>
</feature>
<keyword evidence="3" id="KW-1185">Reference proteome</keyword>
<dbReference type="EMBL" id="CAUEEQ010016724">
    <property type="protein sequence ID" value="CAJ0940277.1"/>
    <property type="molecule type" value="Genomic_DNA"/>
</dbReference>
<comment type="caution">
    <text evidence="2">The sequence shown here is derived from an EMBL/GenBank/DDBJ whole genome shotgun (WGS) entry which is preliminary data.</text>
</comment>
<dbReference type="InterPro" id="IPR000477">
    <property type="entry name" value="RT_dom"/>
</dbReference>
<dbReference type="PROSITE" id="PS50878">
    <property type="entry name" value="RT_POL"/>
    <property type="match status" value="1"/>
</dbReference>
<dbReference type="Proteomes" id="UP001176940">
    <property type="component" value="Unassembled WGS sequence"/>
</dbReference>
<evidence type="ECO:0000313" key="3">
    <source>
        <dbReference type="Proteomes" id="UP001176940"/>
    </source>
</evidence>
<name>A0ABN9LHG3_9NEOB</name>
<protein>
    <recommendedName>
        <fullName evidence="1">Reverse transcriptase domain-containing protein</fullName>
    </recommendedName>
</protein>
<dbReference type="PANTHER" id="PTHR21301">
    <property type="entry name" value="REVERSE TRANSCRIPTASE"/>
    <property type="match status" value="1"/>
</dbReference>
<organism evidence="2 3">
    <name type="scientific">Ranitomeya imitator</name>
    <name type="common">mimic poison frog</name>
    <dbReference type="NCBI Taxonomy" id="111125"/>
    <lineage>
        <taxon>Eukaryota</taxon>
        <taxon>Metazoa</taxon>
        <taxon>Chordata</taxon>
        <taxon>Craniata</taxon>
        <taxon>Vertebrata</taxon>
        <taxon>Euteleostomi</taxon>
        <taxon>Amphibia</taxon>
        <taxon>Batrachia</taxon>
        <taxon>Anura</taxon>
        <taxon>Neobatrachia</taxon>
        <taxon>Hyloidea</taxon>
        <taxon>Dendrobatidae</taxon>
        <taxon>Dendrobatinae</taxon>
        <taxon>Ranitomeya</taxon>
    </lineage>
</organism>
<proteinExistence type="predicted"/>